<evidence type="ECO:0000313" key="3">
    <source>
        <dbReference type="Proteomes" id="UP000232688"/>
    </source>
</evidence>
<dbReference type="EMBL" id="LLXH01001033">
    <property type="protein sequence ID" value="PKC61103.1"/>
    <property type="molecule type" value="Genomic_DNA"/>
</dbReference>
<dbReference type="Pfam" id="PF07714">
    <property type="entry name" value="PK_Tyr_Ser-Thr"/>
    <property type="match status" value="1"/>
</dbReference>
<keyword evidence="2" id="KW-0808">Transferase</keyword>
<dbReference type="VEuPathDB" id="FungiDB:RhiirFUN_022925"/>
<evidence type="ECO:0000259" key="1">
    <source>
        <dbReference type="PROSITE" id="PS50011"/>
    </source>
</evidence>
<dbReference type="VEuPathDB" id="FungiDB:FUN_017601"/>
<dbReference type="VEuPathDB" id="FungiDB:RhiirA1_467025"/>
<dbReference type="GO" id="GO:0004674">
    <property type="term" value="F:protein serine/threonine kinase activity"/>
    <property type="evidence" value="ECO:0007669"/>
    <property type="project" value="TreeGrafter"/>
</dbReference>
<reference evidence="2 3" key="1">
    <citation type="submission" date="2017-10" db="EMBL/GenBank/DDBJ databases">
        <title>Extensive intraspecific genome diversity in a model arbuscular mycorrhizal fungus.</title>
        <authorList>
            <person name="Chen E.C.H."/>
            <person name="Morin E."/>
            <person name="Baudet D."/>
            <person name="Noel J."/>
            <person name="Ndikumana S."/>
            <person name="Charron P."/>
            <person name="St-Onge C."/>
            <person name="Giorgi J."/>
            <person name="Grigoriev I.V."/>
            <person name="Roux C."/>
            <person name="Martin F.M."/>
            <person name="Corradi N."/>
        </authorList>
    </citation>
    <scope>NUCLEOTIDE SEQUENCE [LARGE SCALE GENOMIC DNA]</scope>
    <source>
        <strain evidence="2 3">A1</strain>
    </source>
</reference>
<sequence length="581" mass="67789">MSVIRKEFAYAAINRSLALIDYNVYTDLHKQHEFQKQTVLADNSLTKDEKTYAINWIAKNYDYYKILYNTGTKRICENCKQECLATLYCEFCVRNYLKAKFSTWTSGNVNIDNLIQKCQLETLNPTKIVGWIPYNNLQNIKYLTKGGFSEIYTAYWIDGKYEEWDSKNQQLYGLGKHEVILKGLENVESANQSWFEEAKSHLTIGNKRNEIVQCFGITQNISNGNYMLVMEIMNINLREYLYQNHNKLTWKEKINITFEVIRALYFIHCENAIHRDLHSGNILYSKLNSRWNISDLGFCGPADKSSKCIYGNLPYIAPEVINGKEYTFKSDIYSIAMLMWEISSEQPPFINHEHDYNLVMNIINGIRPRIVSGTPVEYKNLMEQCWDADPSKRPDTFTLLSKIQTMNLYYQSMDDESFQSEINKNLELDKIISGTNSRLFTSKIYQFESLPEPRNATEEELEAFHSNKYDFNIPNNIDDFNKSSNKNDSMTSNMNSKADSKKLSKVFKKLQINDEIMQQTKGRPNISDFNDEDETYNNPNFHSEEQNELEILDDLHRCVIQIVTNYIFGYKGAEGLSTNYD</sequence>
<comment type="caution">
    <text evidence="2">The sequence shown here is derived from an EMBL/GenBank/DDBJ whole genome shotgun (WGS) entry which is preliminary data.</text>
</comment>
<evidence type="ECO:0000313" key="2">
    <source>
        <dbReference type="EMBL" id="PKC61103.1"/>
    </source>
</evidence>
<keyword evidence="2" id="KW-0418">Kinase</keyword>
<feature type="domain" description="Protein kinase" evidence="1">
    <location>
        <begin position="137"/>
        <end position="410"/>
    </location>
</feature>
<dbReference type="AlphaFoldDB" id="A0A2N0RCT1"/>
<gene>
    <name evidence="2" type="ORF">RhiirA1_467025</name>
</gene>
<dbReference type="Gene3D" id="1.10.510.10">
    <property type="entry name" value="Transferase(Phosphotransferase) domain 1"/>
    <property type="match status" value="1"/>
</dbReference>
<dbReference type="GO" id="GO:0005524">
    <property type="term" value="F:ATP binding"/>
    <property type="evidence" value="ECO:0007669"/>
    <property type="project" value="InterPro"/>
</dbReference>
<reference evidence="2 3" key="2">
    <citation type="submission" date="2017-10" db="EMBL/GenBank/DDBJ databases">
        <title>Genome analyses suggest a sexual origin of heterokaryosis in a supposedly ancient asexual fungus.</title>
        <authorList>
            <person name="Corradi N."/>
            <person name="Sedzielewska K."/>
            <person name="Noel J."/>
            <person name="Charron P."/>
            <person name="Farinelli L."/>
            <person name="Marton T."/>
            <person name="Kruger M."/>
            <person name="Pelin A."/>
            <person name="Brachmann A."/>
            <person name="Corradi N."/>
        </authorList>
    </citation>
    <scope>NUCLEOTIDE SEQUENCE [LARGE SCALE GENOMIC DNA]</scope>
    <source>
        <strain evidence="2 3">A1</strain>
    </source>
</reference>
<dbReference type="InterPro" id="IPR001245">
    <property type="entry name" value="Ser-Thr/Tyr_kinase_cat_dom"/>
</dbReference>
<dbReference type="InterPro" id="IPR011009">
    <property type="entry name" value="Kinase-like_dom_sf"/>
</dbReference>
<dbReference type="Proteomes" id="UP000232688">
    <property type="component" value="Unassembled WGS sequence"/>
</dbReference>
<organism evidence="2 3">
    <name type="scientific">Rhizophagus irregularis</name>
    <dbReference type="NCBI Taxonomy" id="588596"/>
    <lineage>
        <taxon>Eukaryota</taxon>
        <taxon>Fungi</taxon>
        <taxon>Fungi incertae sedis</taxon>
        <taxon>Mucoromycota</taxon>
        <taxon>Glomeromycotina</taxon>
        <taxon>Glomeromycetes</taxon>
        <taxon>Glomerales</taxon>
        <taxon>Glomeraceae</taxon>
        <taxon>Rhizophagus</taxon>
    </lineage>
</organism>
<dbReference type="PANTHER" id="PTHR44329">
    <property type="entry name" value="SERINE/THREONINE-PROTEIN KINASE TNNI3K-RELATED"/>
    <property type="match status" value="1"/>
</dbReference>
<dbReference type="InterPro" id="IPR051681">
    <property type="entry name" value="Ser/Thr_Kinases-Pseudokinases"/>
</dbReference>
<dbReference type="SUPFAM" id="SSF56112">
    <property type="entry name" value="Protein kinase-like (PK-like)"/>
    <property type="match status" value="1"/>
</dbReference>
<proteinExistence type="predicted"/>
<name>A0A2N0RCT1_9GLOM</name>
<dbReference type="InterPro" id="IPR000719">
    <property type="entry name" value="Prot_kinase_dom"/>
</dbReference>
<accession>A0A2N0RCT1</accession>
<dbReference type="PROSITE" id="PS50011">
    <property type="entry name" value="PROTEIN_KINASE_DOM"/>
    <property type="match status" value="1"/>
</dbReference>
<protein>
    <submittedName>
        <fullName evidence="2">Kinase-like protein</fullName>
    </submittedName>
</protein>